<evidence type="ECO:0000313" key="14">
    <source>
        <dbReference type="Proteomes" id="UP001229955"/>
    </source>
</evidence>
<dbReference type="InterPro" id="IPR017969">
    <property type="entry name" value="Heavy-metal-associated_CS"/>
</dbReference>
<evidence type="ECO:0000256" key="4">
    <source>
        <dbReference type="ARBA" id="ARBA00022466"/>
    </source>
</evidence>
<keyword evidence="7 10" id="KW-0574">Periplasm</keyword>
<dbReference type="FunFam" id="3.30.70.100:FF:000005">
    <property type="entry name" value="Copper-exporting P-type ATPase A"/>
    <property type="match status" value="1"/>
</dbReference>
<dbReference type="InterPro" id="IPR001802">
    <property type="entry name" value="MerP/CopZ"/>
</dbReference>
<dbReference type="PROSITE" id="PS50846">
    <property type="entry name" value="HMA_2"/>
    <property type="match status" value="1"/>
</dbReference>
<protein>
    <recommendedName>
        <fullName evidence="10">Periplasmic mercury ion-binding protein</fullName>
    </recommendedName>
</protein>
<dbReference type="Gene3D" id="3.30.70.100">
    <property type="match status" value="1"/>
</dbReference>
<dbReference type="EMBL" id="CP130613">
    <property type="protein sequence ID" value="WKW15753.1"/>
    <property type="molecule type" value="Genomic_DNA"/>
</dbReference>
<dbReference type="Proteomes" id="UP001229955">
    <property type="component" value="Chromosome"/>
</dbReference>
<evidence type="ECO:0000256" key="3">
    <source>
        <dbReference type="ARBA" id="ARBA00011245"/>
    </source>
</evidence>
<dbReference type="RefSeq" id="WP_367885720.1">
    <property type="nucleotide sequence ID" value="NZ_CP130612.1"/>
</dbReference>
<gene>
    <name evidence="10 12" type="primary">merP</name>
    <name evidence="12" type="ORF">Strain138_002156</name>
    <name evidence="13" type="ORF">Strain318_002155</name>
</gene>
<proteinExistence type="inferred from homology"/>
<evidence type="ECO:0000259" key="11">
    <source>
        <dbReference type="PROSITE" id="PS50846"/>
    </source>
</evidence>
<dbReference type="InterPro" id="IPR036163">
    <property type="entry name" value="HMA_dom_sf"/>
</dbReference>
<dbReference type="EMBL" id="CP130612">
    <property type="protein sequence ID" value="WKW12846.1"/>
    <property type="molecule type" value="Genomic_DNA"/>
</dbReference>
<dbReference type="PANTHER" id="PTHR46594">
    <property type="entry name" value="P-TYPE CATION-TRANSPORTING ATPASE"/>
    <property type="match status" value="1"/>
</dbReference>
<reference evidence="12" key="1">
    <citation type="submission" date="2023-07" db="EMBL/GenBank/DDBJ databases">
        <authorList>
            <person name="Haufschild T."/>
            <person name="Kallscheuer N."/>
            <person name="Hammer J."/>
            <person name="Kohn T."/>
            <person name="Kabuu M."/>
            <person name="Jogler M."/>
            <person name="Wohfarth N."/>
            <person name="Heuer A."/>
            <person name="Rohde M."/>
            <person name="van Teeseling M.C.F."/>
            <person name="Jogler C."/>
        </authorList>
    </citation>
    <scope>NUCLEOTIDE SEQUENCE</scope>
    <source>
        <strain evidence="12">Strain 138</strain>
        <strain evidence="13">Strain 318</strain>
    </source>
</reference>
<keyword evidence="8 10" id="KW-0476">Mercury</keyword>
<dbReference type="PRINTS" id="PR00946">
    <property type="entry name" value="HGSCAVENGER"/>
</dbReference>
<feature type="domain" description="HMA" evidence="11">
    <location>
        <begin position="23"/>
        <end position="89"/>
    </location>
</feature>
<evidence type="ECO:0000256" key="1">
    <source>
        <dbReference type="ARBA" id="ARBA00004418"/>
    </source>
</evidence>
<dbReference type="SUPFAM" id="SSF55008">
    <property type="entry name" value="HMA, heavy metal-associated domain"/>
    <property type="match status" value="1"/>
</dbReference>
<comment type="subcellular location">
    <subcellularLocation>
        <location evidence="1 10">Periplasm</location>
    </subcellularLocation>
</comment>
<dbReference type="GO" id="GO:0042597">
    <property type="term" value="C:periplasmic space"/>
    <property type="evidence" value="ECO:0007669"/>
    <property type="project" value="UniProtKB-SubCell"/>
</dbReference>
<comment type="subunit">
    <text evidence="3">Monomer.</text>
</comment>
<name>A0AA49JVP0_9BACT</name>
<dbReference type="GO" id="GO:0045340">
    <property type="term" value="F:mercury ion binding"/>
    <property type="evidence" value="ECO:0007669"/>
    <property type="project" value="UniProtKB-UniRule"/>
</dbReference>
<comment type="function">
    <text evidence="9 10">Involved in mercury resistance. Acts as a mercury scavenger that specifically binds to a mercuric ion in the periplasm and probably passes it to the cytoplasmic mercuric reductase MerA via the mercuric transport protein MerT.</text>
</comment>
<sequence length="101" mass="10607">MRFLRSAAIALLVLVTAAWITPKTITLSIPGMTCATCPITIKAALKKVPGVTDVTVSYEKLEAVVTFDDALTNTDALIKATTDAGYPSTVKPATPARNGSR</sequence>
<evidence type="ECO:0000256" key="7">
    <source>
        <dbReference type="ARBA" id="ARBA00022764"/>
    </source>
</evidence>
<dbReference type="AlphaFoldDB" id="A0AA49JVP0"/>
<dbReference type="InterPro" id="IPR006121">
    <property type="entry name" value="HMA_dom"/>
</dbReference>
<evidence type="ECO:0000256" key="2">
    <source>
        <dbReference type="ARBA" id="ARBA00005938"/>
    </source>
</evidence>
<dbReference type="Pfam" id="PF00403">
    <property type="entry name" value="HMA"/>
    <property type="match status" value="1"/>
</dbReference>
<accession>A0AA49K1Z6</accession>
<accession>A0AA49JVP0</accession>
<organism evidence="12">
    <name type="scientific">Pseudogemmatithrix spongiicola</name>
    <dbReference type="NCBI Taxonomy" id="3062599"/>
    <lineage>
        <taxon>Bacteria</taxon>
        <taxon>Pseudomonadati</taxon>
        <taxon>Gemmatimonadota</taxon>
        <taxon>Gemmatimonadia</taxon>
        <taxon>Gemmatimonadales</taxon>
        <taxon>Gemmatimonadaceae</taxon>
        <taxon>Pseudogemmatithrix</taxon>
    </lineage>
</organism>
<evidence type="ECO:0000256" key="10">
    <source>
        <dbReference type="RuleBase" id="RU361212"/>
    </source>
</evidence>
<keyword evidence="14" id="KW-1185">Reference proteome</keyword>
<evidence type="ECO:0000313" key="13">
    <source>
        <dbReference type="EMBL" id="WKW15753.1"/>
    </source>
</evidence>
<evidence type="ECO:0000256" key="5">
    <source>
        <dbReference type="ARBA" id="ARBA00022723"/>
    </source>
</evidence>
<dbReference type="PROSITE" id="PS01047">
    <property type="entry name" value="HMA_1"/>
    <property type="match status" value="1"/>
</dbReference>
<evidence type="ECO:0000313" key="12">
    <source>
        <dbReference type="EMBL" id="WKW12846.1"/>
    </source>
</evidence>
<dbReference type="InterPro" id="IPR011795">
    <property type="entry name" value="MerP"/>
</dbReference>
<evidence type="ECO:0000256" key="8">
    <source>
        <dbReference type="ARBA" id="ARBA00022914"/>
    </source>
</evidence>
<keyword evidence="6" id="KW-0732">Signal</keyword>
<dbReference type="KEGG" id="pspc:Strain318_002155"/>
<evidence type="ECO:0000256" key="6">
    <source>
        <dbReference type="ARBA" id="ARBA00022729"/>
    </source>
</evidence>
<dbReference type="GO" id="GO:0015097">
    <property type="term" value="F:mercury ion transmembrane transporter activity"/>
    <property type="evidence" value="ECO:0007669"/>
    <property type="project" value="UniProtKB-UniRule"/>
</dbReference>
<evidence type="ECO:0000256" key="9">
    <source>
        <dbReference type="ARBA" id="ARBA00045344"/>
    </source>
</evidence>
<comment type="similarity">
    <text evidence="2">Belongs to the MerP family.</text>
</comment>
<dbReference type="NCBIfam" id="TIGR02052">
    <property type="entry name" value="MerP"/>
    <property type="match status" value="1"/>
</dbReference>
<dbReference type="CDD" id="cd00371">
    <property type="entry name" value="HMA"/>
    <property type="match status" value="1"/>
</dbReference>
<keyword evidence="5 10" id="KW-0479">Metal-binding</keyword>
<keyword evidence="4 10" id="KW-0475">Mercuric resistance</keyword>
<dbReference type="PANTHER" id="PTHR46594:SF4">
    <property type="entry name" value="P-TYPE CATION-TRANSPORTING ATPASE"/>
    <property type="match status" value="1"/>
</dbReference>